<reference evidence="1" key="1">
    <citation type="journal article" date="2015" name="Proc. Natl. Acad. Sci. U.S.A.">
        <title>Networks of energetic and metabolic interactions define dynamics in microbial communities.</title>
        <authorList>
            <person name="Embree M."/>
            <person name="Liu J.K."/>
            <person name="Al-Bassam M.M."/>
            <person name="Zengler K."/>
        </authorList>
    </citation>
    <scope>NUCLEOTIDE SEQUENCE</scope>
</reference>
<protein>
    <submittedName>
        <fullName evidence="1">Uncharacterized protein</fullName>
    </submittedName>
</protein>
<proteinExistence type="predicted"/>
<gene>
    <name evidence="1" type="ORF">ASZ90_015314</name>
</gene>
<comment type="caution">
    <text evidence="1">The sequence shown here is derived from an EMBL/GenBank/DDBJ whole genome shotgun (WGS) entry which is preliminary data.</text>
</comment>
<accession>A0A0W8F284</accession>
<sequence length="49" mass="5345">MIPAMALQVQQGSRNAFPGAASDFFPRNPETNCPVANLYTTPGRTITYE</sequence>
<organism evidence="1">
    <name type="scientific">hydrocarbon metagenome</name>
    <dbReference type="NCBI Taxonomy" id="938273"/>
    <lineage>
        <taxon>unclassified sequences</taxon>
        <taxon>metagenomes</taxon>
        <taxon>ecological metagenomes</taxon>
    </lineage>
</organism>
<name>A0A0W8F284_9ZZZZ</name>
<evidence type="ECO:0000313" key="1">
    <source>
        <dbReference type="EMBL" id="KUG15002.1"/>
    </source>
</evidence>
<dbReference type="AlphaFoldDB" id="A0A0W8F284"/>
<dbReference type="EMBL" id="LNQE01001595">
    <property type="protein sequence ID" value="KUG15002.1"/>
    <property type="molecule type" value="Genomic_DNA"/>
</dbReference>